<accession>A0AAW1URE9</accession>
<evidence type="ECO:0000259" key="3">
    <source>
        <dbReference type="Pfam" id="PF00685"/>
    </source>
</evidence>
<dbReference type="Pfam" id="PF00685">
    <property type="entry name" value="Sulfotransfer_1"/>
    <property type="match status" value="1"/>
</dbReference>
<reference evidence="4 5" key="1">
    <citation type="submission" date="2023-03" db="EMBL/GenBank/DDBJ databases">
        <title>Genome insight into feeding habits of ladybird beetles.</title>
        <authorList>
            <person name="Li H.-S."/>
            <person name="Huang Y.-H."/>
            <person name="Pang H."/>
        </authorList>
    </citation>
    <scope>NUCLEOTIDE SEQUENCE [LARGE SCALE GENOMIC DNA]</scope>
    <source>
        <strain evidence="4">SYSU_2023b</strain>
        <tissue evidence="4">Whole body</tissue>
    </source>
</reference>
<dbReference type="PANTHER" id="PTHR11783">
    <property type="entry name" value="SULFOTRANSFERASE SULT"/>
    <property type="match status" value="1"/>
</dbReference>
<evidence type="ECO:0000313" key="4">
    <source>
        <dbReference type="EMBL" id="KAK9883768.1"/>
    </source>
</evidence>
<evidence type="ECO:0000313" key="5">
    <source>
        <dbReference type="Proteomes" id="UP001431783"/>
    </source>
</evidence>
<evidence type="ECO:0000256" key="2">
    <source>
        <dbReference type="ARBA" id="ARBA00022679"/>
    </source>
</evidence>
<dbReference type="SUPFAM" id="SSF52540">
    <property type="entry name" value="P-loop containing nucleoside triphosphate hydrolases"/>
    <property type="match status" value="1"/>
</dbReference>
<dbReference type="Gene3D" id="3.40.50.300">
    <property type="entry name" value="P-loop containing nucleotide triphosphate hydrolases"/>
    <property type="match status" value="1"/>
</dbReference>
<dbReference type="Proteomes" id="UP001431783">
    <property type="component" value="Unassembled WGS sequence"/>
</dbReference>
<sequence length="352" mass="41637">MSKIYEFPYKFKDLTDEEKRISISYQDFGELNKVESTKYCCLARMKQYAQELYNFNPRKDDVWLVGYPRCGTTLLQEILYLLGTDLNYEKAASKIMDERFPFLEQILMRTNVDDTLYQKFREQGKPPSGPDEEKLIPYHVKLMNTEEKRFIKSHFGFDFIHPELLEIGCKVVFITRNIKDCLVSLNYYPRNTQTISSDAEGLYKMFQYFRKNLEPFGSYFELLKAAWKRRHSKNLLFLYYEEVVAYKRGAVIKIGDFLGKKLTENQLNGLLNHISVENFRNNKSLNNDHLVDAGVYIKSGKRSFIGEGKVGRWREIFPESMNEEVDEWIRSCLNEIPDFEIPECWKQAMDLN</sequence>
<organism evidence="4 5">
    <name type="scientific">Henosepilachna vigintioctopunctata</name>
    <dbReference type="NCBI Taxonomy" id="420089"/>
    <lineage>
        <taxon>Eukaryota</taxon>
        <taxon>Metazoa</taxon>
        <taxon>Ecdysozoa</taxon>
        <taxon>Arthropoda</taxon>
        <taxon>Hexapoda</taxon>
        <taxon>Insecta</taxon>
        <taxon>Pterygota</taxon>
        <taxon>Neoptera</taxon>
        <taxon>Endopterygota</taxon>
        <taxon>Coleoptera</taxon>
        <taxon>Polyphaga</taxon>
        <taxon>Cucujiformia</taxon>
        <taxon>Coccinelloidea</taxon>
        <taxon>Coccinellidae</taxon>
        <taxon>Epilachninae</taxon>
        <taxon>Epilachnini</taxon>
        <taxon>Henosepilachna</taxon>
    </lineage>
</organism>
<dbReference type="AlphaFoldDB" id="A0AAW1URE9"/>
<gene>
    <name evidence="4" type="ORF">WA026_001955</name>
</gene>
<dbReference type="InterPro" id="IPR000863">
    <property type="entry name" value="Sulfotransferase_dom"/>
</dbReference>
<comment type="similarity">
    <text evidence="1">Belongs to the sulfotransferase 1 family.</text>
</comment>
<evidence type="ECO:0000256" key="1">
    <source>
        <dbReference type="ARBA" id="ARBA00005771"/>
    </source>
</evidence>
<proteinExistence type="inferred from homology"/>
<dbReference type="GO" id="GO:0008146">
    <property type="term" value="F:sulfotransferase activity"/>
    <property type="evidence" value="ECO:0007669"/>
    <property type="project" value="InterPro"/>
</dbReference>
<dbReference type="InterPro" id="IPR027417">
    <property type="entry name" value="P-loop_NTPase"/>
</dbReference>
<feature type="domain" description="Sulfotransferase" evidence="3">
    <location>
        <begin position="59"/>
        <end position="333"/>
    </location>
</feature>
<dbReference type="EMBL" id="JARQZJ010000091">
    <property type="protein sequence ID" value="KAK9883768.1"/>
    <property type="molecule type" value="Genomic_DNA"/>
</dbReference>
<keyword evidence="2" id="KW-0808">Transferase</keyword>
<protein>
    <recommendedName>
        <fullName evidence="3">Sulfotransferase domain-containing protein</fullName>
    </recommendedName>
</protein>
<keyword evidence="5" id="KW-1185">Reference proteome</keyword>
<name>A0AAW1URE9_9CUCU</name>
<comment type="caution">
    <text evidence="4">The sequence shown here is derived from an EMBL/GenBank/DDBJ whole genome shotgun (WGS) entry which is preliminary data.</text>
</comment>